<dbReference type="InterPro" id="IPR011009">
    <property type="entry name" value="Kinase-like_dom_sf"/>
</dbReference>
<dbReference type="Proteomes" id="UP001321486">
    <property type="component" value="Chromosome"/>
</dbReference>
<dbReference type="InterPro" id="IPR002575">
    <property type="entry name" value="Aminoglycoside_PTrfase"/>
</dbReference>
<accession>A0ABM8GLR9</accession>
<gene>
    <name evidence="2" type="ORF">GCM10025867_15960</name>
</gene>
<organism evidence="2 3">
    <name type="scientific">Frondihabitans sucicola</name>
    <dbReference type="NCBI Taxonomy" id="1268041"/>
    <lineage>
        <taxon>Bacteria</taxon>
        <taxon>Bacillati</taxon>
        <taxon>Actinomycetota</taxon>
        <taxon>Actinomycetes</taxon>
        <taxon>Micrococcales</taxon>
        <taxon>Microbacteriaceae</taxon>
        <taxon>Frondihabitans</taxon>
    </lineage>
</organism>
<keyword evidence="3" id="KW-1185">Reference proteome</keyword>
<reference evidence="3" key="1">
    <citation type="journal article" date="2019" name="Int. J. Syst. Evol. Microbiol.">
        <title>The Global Catalogue of Microorganisms (GCM) 10K type strain sequencing project: providing services to taxonomists for standard genome sequencing and annotation.</title>
        <authorList>
            <consortium name="The Broad Institute Genomics Platform"/>
            <consortium name="The Broad Institute Genome Sequencing Center for Infectious Disease"/>
            <person name="Wu L."/>
            <person name="Ma J."/>
        </authorList>
    </citation>
    <scope>NUCLEOTIDE SEQUENCE [LARGE SCALE GENOMIC DNA]</scope>
    <source>
        <strain evidence="3">NBRC 108728</strain>
    </source>
</reference>
<protein>
    <recommendedName>
        <fullName evidence="1">Aminoglycoside phosphotransferase domain-containing protein</fullName>
    </recommendedName>
</protein>
<dbReference type="SUPFAM" id="SSF56112">
    <property type="entry name" value="Protein kinase-like (PK-like)"/>
    <property type="match status" value="1"/>
</dbReference>
<dbReference type="EMBL" id="AP027732">
    <property type="protein sequence ID" value="BDZ49355.1"/>
    <property type="molecule type" value="Genomic_DNA"/>
</dbReference>
<evidence type="ECO:0000313" key="2">
    <source>
        <dbReference type="EMBL" id="BDZ49355.1"/>
    </source>
</evidence>
<dbReference type="Pfam" id="PF01636">
    <property type="entry name" value="APH"/>
    <property type="match status" value="1"/>
</dbReference>
<proteinExistence type="predicted"/>
<feature type="domain" description="Aminoglycoside phosphotransferase" evidence="1">
    <location>
        <begin position="32"/>
        <end position="262"/>
    </location>
</feature>
<dbReference type="Gene3D" id="3.90.1200.10">
    <property type="match status" value="1"/>
</dbReference>
<sequence>MVQHEGVDDDGDPDAILLDRIASRLGGGAATATELPGGFVNVTHRLRTADGRDVVVRFPRDRLRANEYPAEVWAIRAARAVGVPIAPPLEEGLEDGVPFLVSDYLHPAEQGVERPWSWLGGYARALGDIDVRGAPASLFSRFGRDLEAAWSSHVRYNRDALTPDDLLLRDGAYSAHALPFLRRQLDDLSARRFRFGLAHGDLAPRNLLSRGADQPPVLLDWGAATTGPTPWTDAQRVFEWAFCERTISRSAYEEFAAAAGVNGPTDERTLLSMVVLHLLDVTRWAHDRRPDLYDDYVARCRSGLDILEALV</sequence>
<name>A0ABM8GLR9_9MICO</name>
<evidence type="ECO:0000313" key="3">
    <source>
        <dbReference type="Proteomes" id="UP001321486"/>
    </source>
</evidence>
<evidence type="ECO:0000259" key="1">
    <source>
        <dbReference type="Pfam" id="PF01636"/>
    </source>
</evidence>